<dbReference type="InterPro" id="IPR000242">
    <property type="entry name" value="PTP_cat"/>
</dbReference>
<feature type="domain" description="Tyrosine-protein phosphatase" evidence="1">
    <location>
        <begin position="70"/>
        <end position="350"/>
    </location>
</feature>
<dbReference type="PROSITE" id="PS50056">
    <property type="entry name" value="TYR_PHOSPHATASE_2"/>
    <property type="match status" value="1"/>
</dbReference>
<gene>
    <name evidence="3" type="ORF">Ae201684_002547</name>
</gene>
<evidence type="ECO:0000313" key="3">
    <source>
        <dbReference type="EMBL" id="KAF0742447.1"/>
    </source>
</evidence>
<keyword evidence="4" id="KW-1185">Reference proteome</keyword>
<dbReference type="InterPro" id="IPR029021">
    <property type="entry name" value="Prot-tyrosine_phosphatase-like"/>
</dbReference>
<proteinExistence type="predicted"/>
<dbReference type="PRINTS" id="PR00700">
    <property type="entry name" value="PRTYPHPHTASE"/>
</dbReference>
<dbReference type="GO" id="GO:0004725">
    <property type="term" value="F:protein tyrosine phosphatase activity"/>
    <property type="evidence" value="ECO:0007669"/>
    <property type="project" value="InterPro"/>
</dbReference>
<evidence type="ECO:0000259" key="2">
    <source>
        <dbReference type="PROSITE" id="PS50056"/>
    </source>
</evidence>
<dbReference type="AlphaFoldDB" id="A0A6G0XPU0"/>
<dbReference type="Gene3D" id="3.90.190.10">
    <property type="entry name" value="Protein tyrosine phosphatase superfamily"/>
    <property type="match status" value="1"/>
</dbReference>
<comment type="caution">
    <text evidence="3">The sequence shown here is derived from an EMBL/GenBank/DDBJ whole genome shotgun (WGS) entry which is preliminary data.</text>
</comment>
<evidence type="ECO:0008006" key="5">
    <source>
        <dbReference type="Google" id="ProtNLM"/>
    </source>
</evidence>
<dbReference type="CDD" id="cd00047">
    <property type="entry name" value="PTPc"/>
    <property type="match status" value="1"/>
</dbReference>
<dbReference type="SMART" id="SM00194">
    <property type="entry name" value="PTPc"/>
    <property type="match status" value="1"/>
</dbReference>
<feature type="domain" description="Tyrosine specific protein phosphatases" evidence="2">
    <location>
        <begin position="248"/>
        <end position="341"/>
    </location>
</feature>
<dbReference type="PROSITE" id="PS50055">
    <property type="entry name" value="TYR_PHOSPHATASE_PTP"/>
    <property type="match status" value="1"/>
</dbReference>
<accession>A0A6G0XPU0</accession>
<dbReference type="VEuPathDB" id="FungiDB:AeMF1_009354"/>
<dbReference type="Pfam" id="PF00102">
    <property type="entry name" value="Y_phosphatase"/>
    <property type="match status" value="1"/>
</dbReference>
<sequence>MAMWKKVLGGLSAAETRNTPRYATLEDELDGEMKFWWQPLQEAIAGGKIHEYAPVQEFLRKSALMNEEAFAEEYREIRNSVEGAPWFQAALTPQTAATKEKNRYRDVLPFEKTRVRLRPQTNDPAGDYINANFIFEDQYIACCAPTPNAIVDFWSMVWYENVHVILMLTNFVERQMLKADMYWDTKGQIVDVGEITIQLKQVEVSSRGYTIRTIELTHRSLSTKRTLYHVQLTTWPDHGVLQDFGVIQPMLRLVKGLNQRNRCESDPQLPRPIVVHCSAGIGRSGTFIAIDTILKQLREAATSLSNPDTAERLANALNIRSIVHRLRCQRPGMVQTTEQYQMIYEYIRAVLAGQS</sequence>
<organism evidence="3 4">
    <name type="scientific">Aphanomyces euteiches</name>
    <dbReference type="NCBI Taxonomy" id="100861"/>
    <lineage>
        <taxon>Eukaryota</taxon>
        <taxon>Sar</taxon>
        <taxon>Stramenopiles</taxon>
        <taxon>Oomycota</taxon>
        <taxon>Saprolegniomycetes</taxon>
        <taxon>Saprolegniales</taxon>
        <taxon>Verrucalvaceae</taxon>
        <taxon>Aphanomyces</taxon>
    </lineage>
</organism>
<dbReference type="PROSITE" id="PS00383">
    <property type="entry name" value="TYR_PHOSPHATASE_1"/>
    <property type="match status" value="1"/>
</dbReference>
<dbReference type="EMBL" id="VJMJ01000027">
    <property type="protein sequence ID" value="KAF0742447.1"/>
    <property type="molecule type" value="Genomic_DNA"/>
</dbReference>
<dbReference type="InterPro" id="IPR050348">
    <property type="entry name" value="Protein-Tyr_Phosphatase"/>
</dbReference>
<dbReference type="InterPro" id="IPR000387">
    <property type="entry name" value="Tyr_Pase_dom"/>
</dbReference>
<evidence type="ECO:0000313" key="4">
    <source>
        <dbReference type="Proteomes" id="UP000481153"/>
    </source>
</evidence>
<dbReference type="PANTHER" id="PTHR19134">
    <property type="entry name" value="RECEPTOR-TYPE TYROSINE-PROTEIN PHOSPHATASE"/>
    <property type="match status" value="1"/>
</dbReference>
<reference evidence="3 4" key="1">
    <citation type="submission" date="2019-07" db="EMBL/GenBank/DDBJ databases">
        <title>Genomics analysis of Aphanomyces spp. identifies a new class of oomycete effector associated with host adaptation.</title>
        <authorList>
            <person name="Gaulin E."/>
        </authorList>
    </citation>
    <scope>NUCLEOTIDE SEQUENCE [LARGE SCALE GENOMIC DNA]</scope>
    <source>
        <strain evidence="3 4">ATCC 201684</strain>
    </source>
</reference>
<dbReference type="Proteomes" id="UP000481153">
    <property type="component" value="Unassembled WGS sequence"/>
</dbReference>
<dbReference type="InterPro" id="IPR003595">
    <property type="entry name" value="Tyr_Pase_cat"/>
</dbReference>
<evidence type="ECO:0000259" key="1">
    <source>
        <dbReference type="PROSITE" id="PS50055"/>
    </source>
</evidence>
<dbReference type="SMART" id="SM00404">
    <property type="entry name" value="PTPc_motif"/>
    <property type="match status" value="1"/>
</dbReference>
<dbReference type="InterPro" id="IPR016130">
    <property type="entry name" value="Tyr_Pase_AS"/>
</dbReference>
<name>A0A6G0XPU0_9STRA</name>
<dbReference type="SUPFAM" id="SSF52799">
    <property type="entry name" value="(Phosphotyrosine protein) phosphatases II"/>
    <property type="match status" value="1"/>
</dbReference>
<protein>
    <recommendedName>
        <fullName evidence="5">Tyrosine-protein phosphatase domain-containing protein</fullName>
    </recommendedName>
</protein>
<dbReference type="PANTHER" id="PTHR19134:SF527">
    <property type="entry name" value="TYROSINE-PROTEIN PHOSPHATASE NON-RECEPTOR TYPE 7"/>
    <property type="match status" value="1"/>
</dbReference>